<accession>A0A3Q3EBW2</accession>
<keyword evidence="2" id="KW-1185">Reference proteome</keyword>
<dbReference type="Ensembl" id="ENSLBET00000003738.1">
    <property type="protein sequence ID" value="ENSLBEP00000003551.1"/>
    <property type="gene ID" value="ENSLBEG00000002752.1"/>
</dbReference>
<organism evidence="1 2">
    <name type="scientific">Labrus bergylta</name>
    <name type="common">ballan wrasse</name>
    <dbReference type="NCBI Taxonomy" id="56723"/>
    <lineage>
        <taxon>Eukaryota</taxon>
        <taxon>Metazoa</taxon>
        <taxon>Chordata</taxon>
        <taxon>Craniata</taxon>
        <taxon>Vertebrata</taxon>
        <taxon>Euteleostomi</taxon>
        <taxon>Actinopterygii</taxon>
        <taxon>Neopterygii</taxon>
        <taxon>Teleostei</taxon>
        <taxon>Neoteleostei</taxon>
        <taxon>Acanthomorphata</taxon>
        <taxon>Eupercaria</taxon>
        <taxon>Labriformes</taxon>
        <taxon>Labridae</taxon>
        <taxon>Labrus</taxon>
    </lineage>
</organism>
<proteinExistence type="predicted"/>
<evidence type="ECO:0000313" key="2">
    <source>
        <dbReference type="Proteomes" id="UP000261660"/>
    </source>
</evidence>
<protein>
    <submittedName>
        <fullName evidence="1">Uncharacterized protein</fullName>
    </submittedName>
</protein>
<dbReference type="AlphaFoldDB" id="A0A3Q3EBW2"/>
<name>A0A3Q3EBW2_9LABR</name>
<dbReference type="InParanoid" id="A0A3Q3EBW2"/>
<reference evidence="1" key="1">
    <citation type="submission" date="2025-08" db="UniProtKB">
        <authorList>
            <consortium name="Ensembl"/>
        </authorList>
    </citation>
    <scope>IDENTIFICATION</scope>
</reference>
<sequence>FSLWFEKRLMKSITRKRRKGGTVPAERVEGEVLPGTVVALLCLRHFFTLQRRSDFLSPLMSISVEPSFFRYFFSTYFALIQASFSSDNIMFTIQICKHEFNKCSKHVSLHQTSIYSKLI</sequence>
<evidence type="ECO:0000313" key="1">
    <source>
        <dbReference type="Ensembl" id="ENSLBEP00000003551.1"/>
    </source>
</evidence>
<reference evidence="1" key="2">
    <citation type="submission" date="2025-09" db="UniProtKB">
        <authorList>
            <consortium name="Ensembl"/>
        </authorList>
    </citation>
    <scope>IDENTIFICATION</scope>
</reference>
<dbReference type="Proteomes" id="UP000261660">
    <property type="component" value="Unplaced"/>
</dbReference>